<evidence type="ECO:0000256" key="5">
    <source>
        <dbReference type="SAM" id="Phobius"/>
    </source>
</evidence>
<feature type="transmembrane region" description="Helical" evidence="5">
    <location>
        <begin position="423"/>
        <end position="442"/>
    </location>
</feature>
<gene>
    <name evidence="7" type="ORF">HQM25_05720</name>
</gene>
<dbReference type="CDD" id="cd06174">
    <property type="entry name" value="MFS"/>
    <property type="match status" value="1"/>
</dbReference>
<dbReference type="Gene3D" id="1.20.1250.20">
    <property type="entry name" value="MFS general substrate transporter like domains"/>
    <property type="match status" value="1"/>
</dbReference>
<dbReference type="InterPro" id="IPR011701">
    <property type="entry name" value="MFS"/>
</dbReference>
<dbReference type="AlphaFoldDB" id="A0A7D4U730"/>
<dbReference type="Pfam" id="PF07690">
    <property type="entry name" value="MFS_1"/>
    <property type="match status" value="1"/>
</dbReference>
<dbReference type="Proteomes" id="UP000502498">
    <property type="component" value="Chromosome"/>
</dbReference>
<evidence type="ECO:0000256" key="1">
    <source>
        <dbReference type="ARBA" id="ARBA00004651"/>
    </source>
</evidence>
<evidence type="ECO:0000256" key="4">
    <source>
        <dbReference type="ARBA" id="ARBA00023136"/>
    </source>
</evidence>
<dbReference type="SUPFAM" id="SSF103473">
    <property type="entry name" value="MFS general substrate transporter"/>
    <property type="match status" value="1"/>
</dbReference>
<reference evidence="7 8" key="1">
    <citation type="submission" date="2020-05" db="EMBL/GenBank/DDBJ databases">
        <title>Strain PA2F3 complete genome.</title>
        <authorList>
            <person name="Kim Y.-S."/>
            <person name="Kim S.-J."/>
            <person name="Jung H.-k."/>
            <person name="Kim S.-E."/>
            <person name="Kim K.-H."/>
        </authorList>
    </citation>
    <scope>NUCLEOTIDE SEQUENCE [LARGE SCALE GENOMIC DNA]</scope>
    <source>
        <strain evidence="7 8">PA2F3</strain>
    </source>
</reference>
<keyword evidence="3 5" id="KW-1133">Transmembrane helix</keyword>
<feature type="transmembrane region" description="Helical" evidence="5">
    <location>
        <begin position="326"/>
        <end position="344"/>
    </location>
</feature>
<feature type="transmembrane region" description="Helical" evidence="5">
    <location>
        <begin position="44"/>
        <end position="70"/>
    </location>
</feature>
<feature type="transmembrane region" description="Helical" evidence="5">
    <location>
        <begin position="256"/>
        <end position="281"/>
    </location>
</feature>
<feature type="transmembrane region" description="Helical" evidence="5">
    <location>
        <begin position="301"/>
        <end position="319"/>
    </location>
</feature>
<name>A0A7D4U730_9MICO</name>
<dbReference type="InterPro" id="IPR020846">
    <property type="entry name" value="MFS_dom"/>
</dbReference>
<dbReference type="RefSeq" id="WP_172989367.1">
    <property type="nucleotide sequence ID" value="NZ_CP054038.1"/>
</dbReference>
<evidence type="ECO:0000259" key="6">
    <source>
        <dbReference type="PROSITE" id="PS50850"/>
    </source>
</evidence>
<evidence type="ECO:0000256" key="2">
    <source>
        <dbReference type="ARBA" id="ARBA00022692"/>
    </source>
</evidence>
<feature type="domain" description="Major facilitator superfamily (MFS) profile" evidence="6">
    <location>
        <begin position="43"/>
        <end position="446"/>
    </location>
</feature>
<keyword evidence="2 5" id="KW-0812">Transmembrane</keyword>
<feature type="transmembrane region" description="Helical" evidence="5">
    <location>
        <begin position="397"/>
        <end position="417"/>
    </location>
</feature>
<sequence>MPERNDAPIAVDDRGVMIGSSEAEAALVGGLADEPRLAAPKRNVVAVLLIALGVGFGTLMPALVALPIVIARVSPESKDVVLGAVLGVQAFLGMALAPFFGALSDRTTSRFGMRRPGIAIGGASIVVGLLILGLATTVPMIFLGTFFMAIGSSISGASSFAVVPDSFPDRTRGRILGFKALTGTLAGLTASIIGPMLLDNQLMLFGVGAGVLAVCYLIAVPLLKDRYLDPADVPRQPRLATAFAGYKFNPRSAPDFSWVFVSRFVFTLGIAFSTSFAVYFLTDQLRVSEAELPPLIALNSIISLAGTAVGTLIGAFLADKVPSRKMMVMVCSLLMGAGALTAAFSTSVPVFFIGTTMITISIGLFIPTDGSLVMSVLPGGNKHAAKFMAIIGIADQLPRSVGAAIAPAVIAIGALTALGGYPVLYIAGGIAAIVGGLVVRMVRGVR</sequence>
<dbReference type="InterPro" id="IPR036259">
    <property type="entry name" value="MFS_trans_sf"/>
</dbReference>
<evidence type="ECO:0000256" key="3">
    <source>
        <dbReference type="ARBA" id="ARBA00022989"/>
    </source>
</evidence>
<feature type="transmembrane region" description="Helical" evidence="5">
    <location>
        <begin position="116"/>
        <end position="135"/>
    </location>
</feature>
<proteinExistence type="predicted"/>
<accession>A0A7D4U730</accession>
<feature type="transmembrane region" description="Helical" evidence="5">
    <location>
        <begin position="175"/>
        <end position="197"/>
    </location>
</feature>
<dbReference type="GO" id="GO:0005886">
    <property type="term" value="C:plasma membrane"/>
    <property type="evidence" value="ECO:0007669"/>
    <property type="project" value="UniProtKB-SubCell"/>
</dbReference>
<feature type="transmembrane region" description="Helical" evidence="5">
    <location>
        <begin position="141"/>
        <end position="163"/>
    </location>
</feature>
<dbReference type="EMBL" id="CP054038">
    <property type="protein sequence ID" value="QKJ18926.1"/>
    <property type="molecule type" value="Genomic_DNA"/>
</dbReference>
<dbReference type="GO" id="GO:0022857">
    <property type="term" value="F:transmembrane transporter activity"/>
    <property type="evidence" value="ECO:0007669"/>
    <property type="project" value="InterPro"/>
</dbReference>
<dbReference type="PROSITE" id="PS50850">
    <property type="entry name" value="MFS"/>
    <property type="match status" value="1"/>
</dbReference>
<evidence type="ECO:0000313" key="7">
    <source>
        <dbReference type="EMBL" id="QKJ18926.1"/>
    </source>
</evidence>
<comment type="subcellular location">
    <subcellularLocation>
        <location evidence="1">Cell membrane</location>
        <topology evidence="1">Multi-pass membrane protein</topology>
    </subcellularLocation>
</comment>
<protein>
    <submittedName>
        <fullName evidence="7">MFS transporter</fullName>
    </submittedName>
</protein>
<feature type="transmembrane region" description="Helical" evidence="5">
    <location>
        <begin position="350"/>
        <end position="377"/>
    </location>
</feature>
<feature type="transmembrane region" description="Helical" evidence="5">
    <location>
        <begin position="203"/>
        <end position="223"/>
    </location>
</feature>
<organism evidence="7 8">
    <name type="scientific">Microbacterium hominis</name>
    <dbReference type="NCBI Taxonomy" id="162426"/>
    <lineage>
        <taxon>Bacteria</taxon>
        <taxon>Bacillati</taxon>
        <taxon>Actinomycetota</taxon>
        <taxon>Actinomycetes</taxon>
        <taxon>Micrococcales</taxon>
        <taxon>Microbacteriaceae</taxon>
        <taxon>Microbacterium</taxon>
    </lineage>
</organism>
<evidence type="ECO:0000313" key="8">
    <source>
        <dbReference type="Proteomes" id="UP000502498"/>
    </source>
</evidence>
<dbReference type="PANTHER" id="PTHR23528">
    <property type="match status" value="1"/>
</dbReference>
<feature type="transmembrane region" description="Helical" evidence="5">
    <location>
        <begin position="82"/>
        <end position="104"/>
    </location>
</feature>
<keyword evidence="4 5" id="KW-0472">Membrane</keyword>
<dbReference type="PANTHER" id="PTHR23528:SF1">
    <property type="entry name" value="MAJOR FACILITATOR SUPERFAMILY (MFS) PROFILE DOMAIN-CONTAINING PROTEIN"/>
    <property type="match status" value="1"/>
</dbReference>